<dbReference type="PANTHER" id="PTHR32261:SF1">
    <property type="entry name" value="CALCIUM HOMEOSTASIS MODULATOR PROTEIN"/>
    <property type="match status" value="1"/>
</dbReference>
<keyword evidence="8" id="KW-0407">Ion channel</keyword>
<proteinExistence type="inferred from homology"/>
<evidence type="ECO:0000313" key="11">
    <source>
        <dbReference type="WBParaSite" id="Pan_g7593.t1"/>
    </source>
</evidence>
<keyword evidence="6" id="KW-0406">Ion transport</keyword>
<keyword evidence="3" id="KW-0813">Transport</keyword>
<dbReference type="Proteomes" id="UP000492821">
    <property type="component" value="Unassembled WGS sequence"/>
</dbReference>
<keyword evidence="7 9" id="KW-0472">Membrane</keyword>
<evidence type="ECO:0000256" key="2">
    <source>
        <dbReference type="ARBA" id="ARBA00008497"/>
    </source>
</evidence>
<dbReference type="Pfam" id="PF14798">
    <property type="entry name" value="Ca_hom_mod"/>
    <property type="match status" value="1"/>
</dbReference>
<evidence type="ECO:0000256" key="9">
    <source>
        <dbReference type="SAM" id="Phobius"/>
    </source>
</evidence>
<evidence type="ECO:0000313" key="10">
    <source>
        <dbReference type="Proteomes" id="UP000492821"/>
    </source>
</evidence>
<name>A0A7E4W6M1_PANRE</name>
<dbReference type="AlphaFoldDB" id="A0A7E4W6M1"/>
<keyword evidence="4 9" id="KW-0812">Transmembrane</keyword>
<keyword evidence="10" id="KW-1185">Reference proteome</keyword>
<organism evidence="10 11">
    <name type="scientific">Panagrellus redivivus</name>
    <name type="common">Microworm</name>
    <dbReference type="NCBI Taxonomy" id="6233"/>
    <lineage>
        <taxon>Eukaryota</taxon>
        <taxon>Metazoa</taxon>
        <taxon>Ecdysozoa</taxon>
        <taxon>Nematoda</taxon>
        <taxon>Chromadorea</taxon>
        <taxon>Rhabditida</taxon>
        <taxon>Tylenchina</taxon>
        <taxon>Panagrolaimomorpha</taxon>
        <taxon>Panagrolaimoidea</taxon>
        <taxon>Panagrolaimidae</taxon>
        <taxon>Panagrellus</taxon>
    </lineage>
</organism>
<evidence type="ECO:0000256" key="5">
    <source>
        <dbReference type="ARBA" id="ARBA00022989"/>
    </source>
</evidence>
<dbReference type="GO" id="GO:1904669">
    <property type="term" value="P:ATP export"/>
    <property type="evidence" value="ECO:0007669"/>
    <property type="project" value="UniProtKB-ARBA"/>
</dbReference>
<dbReference type="WBParaSite" id="Pan_g7593.t1">
    <property type="protein sequence ID" value="Pan_g7593.t1"/>
    <property type="gene ID" value="Pan_g7593"/>
</dbReference>
<reference evidence="10" key="1">
    <citation type="journal article" date="2013" name="Genetics">
        <title>The draft genome and transcriptome of Panagrellus redivivus are shaped by the harsh demands of a free-living lifestyle.</title>
        <authorList>
            <person name="Srinivasan J."/>
            <person name="Dillman A.R."/>
            <person name="Macchietto M.G."/>
            <person name="Heikkinen L."/>
            <person name="Lakso M."/>
            <person name="Fracchia K.M."/>
            <person name="Antoshechkin I."/>
            <person name="Mortazavi A."/>
            <person name="Wong G."/>
            <person name="Sternberg P.W."/>
        </authorList>
    </citation>
    <scope>NUCLEOTIDE SEQUENCE [LARGE SCALE GENOMIC DNA]</scope>
    <source>
        <strain evidence="10">MT8872</strain>
    </source>
</reference>
<evidence type="ECO:0000256" key="1">
    <source>
        <dbReference type="ARBA" id="ARBA00004141"/>
    </source>
</evidence>
<comment type="similarity">
    <text evidence="2">Belongs to the CALHM family.</text>
</comment>
<feature type="transmembrane region" description="Helical" evidence="9">
    <location>
        <begin position="61"/>
        <end position="82"/>
    </location>
</feature>
<evidence type="ECO:0000256" key="4">
    <source>
        <dbReference type="ARBA" id="ARBA00022692"/>
    </source>
</evidence>
<dbReference type="GO" id="GO:0005886">
    <property type="term" value="C:plasma membrane"/>
    <property type="evidence" value="ECO:0007669"/>
    <property type="project" value="TreeGrafter"/>
</dbReference>
<keyword evidence="5 9" id="KW-1133">Transmembrane helix</keyword>
<evidence type="ECO:0000256" key="8">
    <source>
        <dbReference type="ARBA" id="ARBA00023303"/>
    </source>
</evidence>
<evidence type="ECO:0000256" key="7">
    <source>
        <dbReference type="ARBA" id="ARBA00023136"/>
    </source>
</evidence>
<protein>
    <submittedName>
        <fullName evidence="11">7TM_GPCR_Srx domain-containing protein</fullName>
    </submittedName>
</protein>
<reference evidence="11" key="2">
    <citation type="submission" date="2020-10" db="UniProtKB">
        <authorList>
            <consortium name="WormBaseParasite"/>
        </authorList>
    </citation>
    <scope>IDENTIFICATION</scope>
</reference>
<dbReference type="InterPro" id="IPR029569">
    <property type="entry name" value="CALHM"/>
</dbReference>
<evidence type="ECO:0000256" key="6">
    <source>
        <dbReference type="ARBA" id="ARBA00023065"/>
    </source>
</evidence>
<accession>A0A7E4W6M1</accession>
<comment type="subcellular location">
    <subcellularLocation>
        <location evidence="1">Membrane</location>
        <topology evidence="1">Multi-pass membrane protein</topology>
    </subcellularLocation>
</comment>
<dbReference type="GO" id="GO:0005261">
    <property type="term" value="F:monoatomic cation channel activity"/>
    <property type="evidence" value="ECO:0007669"/>
    <property type="project" value="TreeGrafter"/>
</dbReference>
<dbReference type="PANTHER" id="PTHR32261">
    <property type="entry name" value="CALCIUM HOMEOSTASIS MODULATOR PROTEIN"/>
    <property type="match status" value="1"/>
</dbReference>
<evidence type="ECO:0000256" key="3">
    <source>
        <dbReference type="ARBA" id="ARBA00022448"/>
    </source>
</evidence>
<feature type="transmembrane region" description="Helical" evidence="9">
    <location>
        <begin position="199"/>
        <end position="219"/>
    </location>
</feature>
<sequence length="293" mass="32316">MATGATGLAADATGFLGPLPTLYSRFGPTIINGLIIVSTISGQSLIGKLTFSCPCAFPLNIYHSCAFIFGPTVALFMFAMLINGNTWKLVHGCCYRTHKSEHPCGMAVIYWLQIFAESSIAPVAWLFVAFLNGSYYACMRAGDFCHVNATTQCQNSTAVEVALATISVPLITIDKNICPLCVCNLDTVSDGYLHSESQVIAWLLIVCVGVIALTSVCLVRMCDKYTYVQNTYVHMYRTEEKAIFDDIAREKARAYAKANAEAFFKRDKHSKEDWDIISSLPSIQNPYIFRKMG</sequence>
<feature type="transmembrane region" description="Helical" evidence="9">
    <location>
        <begin position="108"/>
        <end position="131"/>
    </location>
</feature>